<reference evidence="2 3" key="1">
    <citation type="submission" date="2019-04" db="EMBL/GenBank/DDBJ databases">
        <authorList>
            <consortium name="Wellcome Sanger Institute Data Sharing"/>
        </authorList>
    </citation>
    <scope>NUCLEOTIDE SEQUENCE [LARGE SCALE GENOMIC DNA]</scope>
</reference>
<sequence length="145" mass="16927">MLPQQVDEEPRGPDPDDHPRALDFLRLSEALDGLEHDGEAERREEDGVHEGAHHLRPDPAERVLVGRLRLLGEAHRHQRHDQGDHVRQHVEGVRQHGQRRRDSADHHLHDKEAECQRQHEEQFSHGTRRFGDRHAPPLRHWSLGN</sequence>
<feature type="compositionally biased region" description="Basic and acidic residues" evidence="1">
    <location>
        <begin position="33"/>
        <end position="61"/>
    </location>
</feature>
<dbReference type="Ensembl" id="ENSSFOT00015010548.2">
    <property type="protein sequence ID" value="ENSSFOP00015010407.1"/>
    <property type="gene ID" value="ENSSFOG00015006757.2"/>
</dbReference>
<dbReference type="AlphaFoldDB" id="A0A8C9REA4"/>
<feature type="region of interest" description="Disordered" evidence="1">
    <location>
        <begin position="30"/>
        <end position="62"/>
    </location>
</feature>
<name>A0A8C9REA4_SCLFO</name>
<evidence type="ECO:0000313" key="2">
    <source>
        <dbReference type="Ensembl" id="ENSSFOP00015010407.1"/>
    </source>
</evidence>
<feature type="compositionally biased region" description="Basic and acidic residues" evidence="1">
    <location>
        <begin position="76"/>
        <end position="135"/>
    </location>
</feature>
<keyword evidence="3" id="KW-1185">Reference proteome</keyword>
<dbReference type="Proteomes" id="UP000694397">
    <property type="component" value="Chromosome 1"/>
</dbReference>
<dbReference type="GeneTree" id="ENSGT00950000183246"/>
<feature type="region of interest" description="Disordered" evidence="1">
    <location>
        <begin position="1"/>
        <end position="20"/>
    </location>
</feature>
<evidence type="ECO:0000313" key="3">
    <source>
        <dbReference type="Proteomes" id="UP000694397"/>
    </source>
</evidence>
<reference evidence="2" key="2">
    <citation type="submission" date="2025-08" db="UniProtKB">
        <authorList>
            <consortium name="Ensembl"/>
        </authorList>
    </citation>
    <scope>IDENTIFICATION</scope>
</reference>
<accession>A0A8C9REA4</accession>
<reference evidence="2" key="3">
    <citation type="submission" date="2025-09" db="UniProtKB">
        <authorList>
            <consortium name="Ensembl"/>
        </authorList>
    </citation>
    <scope>IDENTIFICATION</scope>
</reference>
<evidence type="ECO:0000256" key="1">
    <source>
        <dbReference type="SAM" id="MobiDB-lite"/>
    </source>
</evidence>
<proteinExistence type="predicted"/>
<organism evidence="2 3">
    <name type="scientific">Scleropages formosus</name>
    <name type="common">Asian bonytongue</name>
    <name type="synonym">Osteoglossum formosum</name>
    <dbReference type="NCBI Taxonomy" id="113540"/>
    <lineage>
        <taxon>Eukaryota</taxon>
        <taxon>Metazoa</taxon>
        <taxon>Chordata</taxon>
        <taxon>Craniata</taxon>
        <taxon>Vertebrata</taxon>
        <taxon>Euteleostomi</taxon>
        <taxon>Actinopterygii</taxon>
        <taxon>Neopterygii</taxon>
        <taxon>Teleostei</taxon>
        <taxon>Osteoglossocephala</taxon>
        <taxon>Osteoglossomorpha</taxon>
        <taxon>Osteoglossiformes</taxon>
        <taxon>Osteoglossidae</taxon>
        <taxon>Scleropages</taxon>
    </lineage>
</organism>
<dbReference type="OrthoDB" id="8924953at2759"/>
<feature type="compositionally biased region" description="Basic and acidic residues" evidence="1">
    <location>
        <begin position="8"/>
        <end position="20"/>
    </location>
</feature>
<feature type="region of interest" description="Disordered" evidence="1">
    <location>
        <begin position="76"/>
        <end position="145"/>
    </location>
</feature>
<protein>
    <submittedName>
        <fullName evidence="2">Uncharacterized protein</fullName>
    </submittedName>
</protein>